<proteinExistence type="predicted"/>
<gene>
    <name evidence="2" type="ORF">LX32DRAFT_693436</name>
</gene>
<keyword evidence="3" id="KW-1185">Reference proteome</keyword>
<reference evidence="2" key="1">
    <citation type="submission" date="2021-06" db="EMBL/GenBank/DDBJ databases">
        <title>Comparative genomics, transcriptomics and evolutionary studies reveal genomic signatures of adaptation to plant cell wall in hemibiotrophic fungi.</title>
        <authorList>
            <consortium name="DOE Joint Genome Institute"/>
            <person name="Baroncelli R."/>
            <person name="Diaz J.F."/>
            <person name="Benocci T."/>
            <person name="Peng M."/>
            <person name="Battaglia E."/>
            <person name="Haridas S."/>
            <person name="Andreopoulos W."/>
            <person name="Labutti K."/>
            <person name="Pangilinan J."/>
            <person name="Floch G.L."/>
            <person name="Makela M.R."/>
            <person name="Henrissat B."/>
            <person name="Grigoriev I.V."/>
            <person name="Crouch J.A."/>
            <person name="De Vries R.P."/>
            <person name="Sukno S.A."/>
            <person name="Thon M.R."/>
        </authorList>
    </citation>
    <scope>NUCLEOTIDE SEQUENCE</scope>
    <source>
        <strain evidence="2">MAFF235873</strain>
    </source>
</reference>
<evidence type="ECO:0000256" key="1">
    <source>
        <dbReference type="SAM" id="MobiDB-lite"/>
    </source>
</evidence>
<evidence type="ECO:0000313" key="3">
    <source>
        <dbReference type="Proteomes" id="UP001232148"/>
    </source>
</evidence>
<sequence length="233" mass="25714">MTRVLPRAVCAGFAQPDRPGACVFSAGYSQIRRVLLFGSRKTDRSKHAASEPSGHLCMPFLGRPAMRNSSLAEYHRLQLRLQQSFIDILSFMDTQPRMISDRSRDSQAPQHGSRATSSRNRSSRTHMFDTCPDLHRLNLPEERHASSPKNSGFVNIGEGDEMATRSSCANGADAANRRRLQAHEAPEQDAALRRARRALCASQTAEVPCRDGKVVLAAGHGAAHDTIRLRDGR</sequence>
<name>A0AAD9HHZ7_9PEZI</name>
<protein>
    <submittedName>
        <fullName evidence="2">Uncharacterized protein</fullName>
    </submittedName>
</protein>
<dbReference type="AlphaFoldDB" id="A0AAD9HHZ7"/>
<organism evidence="2 3">
    <name type="scientific">Colletotrichum zoysiae</name>
    <dbReference type="NCBI Taxonomy" id="1216348"/>
    <lineage>
        <taxon>Eukaryota</taxon>
        <taxon>Fungi</taxon>
        <taxon>Dikarya</taxon>
        <taxon>Ascomycota</taxon>
        <taxon>Pezizomycotina</taxon>
        <taxon>Sordariomycetes</taxon>
        <taxon>Hypocreomycetidae</taxon>
        <taxon>Glomerellales</taxon>
        <taxon>Glomerellaceae</taxon>
        <taxon>Colletotrichum</taxon>
        <taxon>Colletotrichum graminicola species complex</taxon>
    </lineage>
</organism>
<feature type="region of interest" description="Disordered" evidence="1">
    <location>
        <begin position="100"/>
        <end position="158"/>
    </location>
</feature>
<comment type="caution">
    <text evidence="2">The sequence shown here is derived from an EMBL/GenBank/DDBJ whole genome shotgun (WGS) entry which is preliminary data.</text>
</comment>
<evidence type="ECO:0000313" key="2">
    <source>
        <dbReference type="EMBL" id="KAK2029198.1"/>
    </source>
</evidence>
<dbReference type="EMBL" id="MU842867">
    <property type="protein sequence ID" value="KAK2029198.1"/>
    <property type="molecule type" value="Genomic_DNA"/>
</dbReference>
<feature type="compositionally biased region" description="Basic and acidic residues" evidence="1">
    <location>
        <begin position="132"/>
        <end position="145"/>
    </location>
</feature>
<accession>A0AAD9HHZ7</accession>
<dbReference type="Proteomes" id="UP001232148">
    <property type="component" value="Unassembled WGS sequence"/>
</dbReference>